<gene>
    <name evidence="2" type="ORF">EJ913_04470</name>
</gene>
<dbReference type="RefSeq" id="WP_126995175.1">
    <property type="nucleotide sequence ID" value="NZ_JBNPXW010000002.1"/>
</dbReference>
<keyword evidence="1" id="KW-0732">Signal</keyword>
<sequence>MRSLFLAFFIVILTASAFAAPLPRATPDEREVAAAFDAARAALSEQRGGAVVPLLSRASVKSLEAVRVAARAPGNAAVEKLEPAERFAAMGLRRYLGPSELRRMSVGDIADHALKQGWLGPNVIARSSLGAVRVNGDHASGLLMVDNRPAMVPADFVREGGAWRIDLASVFSFGSQMLKGFAAMSGKDETAYIADLLEKLPAKPGMMKR</sequence>
<comment type="caution">
    <text evidence="2">The sequence shown here is derived from an EMBL/GenBank/DDBJ whole genome shotgun (WGS) entry which is preliminary data.</text>
</comment>
<keyword evidence="3" id="KW-1185">Reference proteome</keyword>
<evidence type="ECO:0000256" key="1">
    <source>
        <dbReference type="SAM" id="SignalP"/>
    </source>
</evidence>
<feature type="chain" id="PRO_5018609804" evidence="1">
    <location>
        <begin position="20"/>
        <end position="209"/>
    </location>
</feature>
<reference evidence="2 3" key="1">
    <citation type="submission" date="2018-12" db="EMBL/GenBank/DDBJ databases">
        <authorList>
            <person name="Yang Y."/>
        </authorList>
    </citation>
    <scope>NUCLEOTIDE SEQUENCE [LARGE SCALE GENOMIC DNA]</scope>
    <source>
        <strain evidence="2 3">GSF71</strain>
    </source>
</reference>
<dbReference type="EMBL" id="RZIJ01000002">
    <property type="protein sequence ID" value="RUQ75112.1"/>
    <property type="molecule type" value="Genomic_DNA"/>
</dbReference>
<proteinExistence type="predicted"/>
<dbReference type="AlphaFoldDB" id="A0A3S1CJ55"/>
<evidence type="ECO:0000313" key="3">
    <source>
        <dbReference type="Proteomes" id="UP000280346"/>
    </source>
</evidence>
<protein>
    <submittedName>
        <fullName evidence="2">Uncharacterized protein</fullName>
    </submittedName>
</protein>
<organism evidence="2 3">
    <name type="scientific">Azospirillum doebereinerae</name>
    <dbReference type="NCBI Taxonomy" id="92933"/>
    <lineage>
        <taxon>Bacteria</taxon>
        <taxon>Pseudomonadati</taxon>
        <taxon>Pseudomonadota</taxon>
        <taxon>Alphaproteobacteria</taxon>
        <taxon>Rhodospirillales</taxon>
        <taxon>Azospirillaceae</taxon>
        <taxon>Azospirillum</taxon>
    </lineage>
</organism>
<name>A0A3S1CJ55_9PROT</name>
<dbReference type="OrthoDB" id="7343511at2"/>
<evidence type="ECO:0000313" key="2">
    <source>
        <dbReference type="EMBL" id="RUQ75112.1"/>
    </source>
</evidence>
<accession>A0A3S1CJ55</accession>
<dbReference type="Proteomes" id="UP000280346">
    <property type="component" value="Unassembled WGS sequence"/>
</dbReference>
<feature type="signal peptide" evidence="1">
    <location>
        <begin position="1"/>
        <end position="19"/>
    </location>
</feature>